<proteinExistence type="predicted"/>
<dbReference type="AlphaFoldDB" id="A0A6A4K4P9"/>
<feature type="non-terminal residue" evidence="2">
    <location>
        <position position="1"/>
    </location>
</feature>
<evidence type="ECO:0000313" key="2">
    <source>
        <dbReference type="EMBL" id="KAE9444836.1"/>
    </source>
</evidence>
<feature type="domain" description="O-acyltransferase WSD1 C-terminal" evidence="1">
    <location>
        <begin position="136"/>
        <end position="203"/>
    </location>
</feature>
<dbReference type="GO" id="GO:0005886">
    <property type="term" value="C:plasma membrane"/>
    <property type="evidence" value="ECO:0007669"/>
    <property type="project" value="TreeGrafter"/>
</dbReference>
<sequence length="252" mass="28461">MMVLFDLLSPHSSVNASVKAIDCEHRLSSPLAVIPINALDMNSSRPLCRQTKGRARVLRHKRRGDRRCCRRTSRTTLGPCGVLFSAYMQQLSSTKDDHNQQQGNTNATALVLLNTRGLGGYKSIEEMVKPKSEMPWGNRFTFLPVSIPKLTGGVTDDHANLNPLRFVKEAHWIIKRKRNSAVVYLTGWILEILRKFRGREVATGSGVVVEKWWWYGETMATMLTVVKRRQRWMALCDDSSEGLCSRGGEEVS</sequence>
<comment type="caution">
    <text evidence="2">The sequence shown here is derived from an EMBL/GenBank/DDBJ whole genome shotgun (WGS) entry which is preliminary data.</text>
</comment>
<name>A0A6A4K4P9_9ERIC</name>
<evidence type="ECO:0000259" key="1">
    <source>
        <dbReference type="Pfam" id="PF06974"/>
    </source>
</evidence>
<dbReference type="InterPro" id="IPR045034">
    <property type="entry name" value="O-acyltransferase_WSD1-like"/>
</dbReference>
<dbReference type="Pfam" id="PF06974">
    <property type="entry name" value="WS_DGAT_C"/>
    <property type="match status" value="1"/>
</dbReference>
<dbReference type="EMBL" id="QEFC01005414">
    <property type="protein sequence ID" value="KAE9444836.1"/>
    <property type="molecule type" value="Genomic_DNA"/>
</dbReference>
<dbReference type="InterPro" id="IPR009721">
    <property type="entry name" value="O-acyltransferase_WSD1_C"/>
</dbReference>
<dbReference type="PANTHER" id="PTHR31650">
    <property type="entry name" value="O-ACYLTRANSFERASE (WSD1-LIKE) FAMILY PROTEIN"/>
    <property type="match status" value="1"/>
</dbReference>
<organism evidence="2">
    <name type="scientific">Rhododendron williamsianum</name>
    <dbReference type="NCBI Taxonomy" id="262921"/>
    <lineage>
        <taxon>Eukaryota</taxon>
        <taxon>Viridiplantae</taxon>
        <taxon>Streptophyta</taxon>
        <taxon>Embryophyta</taxon>
        <taxon>Tracheophyta</taxon>
        <taxon>Spermatophyta</taxon>
        <taxon>Magnoliopsida</taxon>
        <taxon>eudicotyledons</taxon>
        <taxon>Gunneridae</taxon>
        <taxon>Pentapetalae</taxon>
        <taxon>asterids</taxon>
        <taxon>Ericales</taxon>
        <taxon>Ericaceae</taxon>
        <taxon>Ericoideae</taxon>
        <taxon>Rhodoreae</taxon>
        <taxon>Rhododendron</taxon>
    </lineage>
</organism>
<dbReference type="OrthoDB" id="1723206at2759"/>
<accession>A0A6A4K4P9</accession>
<protein>
    <recommendedName>
        <fullName evidence="1">O-acyltransferase WSD1 C-terminal domain-containing protein</fullName>
    </recommendedName>
</protein>
<dbReference type="GO" id="GO:0019432">
    <property type="term" value="P:triglyceride biosynthetic process"/>
    <property type="evidence" value="ECO:0007669"/>
    <property type="project" value="TreeGrafter"/>
</dbReference>
<gene>
    <name evidence="2" type="ORF">C3L33_23266</name>
</gene>
<dbReference type="PANTHER" id="PTHR31650:SF34">
    <property type="entry name" value="O-ACYLTRANSFERASE WSD1-LIKE ISOFORM X1"/>
    <property type="match status" value="1"/>
</dbReference>
<dbReference type="GO" id="GO:0008374">
    <property type="term" value="F:O-acyltransferase activity"/>
    <property type="evidence" value="ECO:0007669"/>
    <property type="project" value="InterPro"/>
</dbReference>
<reference evidence="2" key="1">
    <citation type="journal article" date="2019" name="Genome Biol. Evol.">
        <title>The Rhododendron genome and chromosomal organization provide insight into shared whole-genome duplications across the heath family (Ericaceae).</title>
        <authorList>
            <person name="Soza V.L."/>
            <person name="Lindsley D."/>
            <person name="Waalkes A."/>
            <person name="Ramage E."/>
            <person name="Patwardhan R.P."/>
            <person name="Burton J.N."/>
            <person name="Adey A."/>
            <person name="Kumar A."/>
            <person name="Qiu R."/>
            <person name="Shendure J."/>
            <person name="Hall B."/>
        </authorList>
    </citation>
    <scope>NUCLEOTIDE SEQUENCE</scope>
    <source>
        <strain evidence="2">RSF 1966-606</strain>
    </source>
</reference>